<sequence length="121" mass="14022">LQCDIKLEAEALTVKYGLSICILLNYRDFTLEVDSLSLVQMINENKCYNYKLIRIIEEVQHLKKLANVKVEHCFREVNTVADHLGKLVASSQKEAYYDTYQQLPIGVRVQSNWTRAECLLL</sequence>
<reference evidence="2" key="1">
    <citation type="submission" date="2023-08" db="EMBL/GenBank/DDBJ databases">
        <title>A de novo genome assembly of Solanum verrucosum Schlechtendal, a Mexican diploid species geographically isolated from the other diploid A-genome species in potato relatives.</title>
        <authorList>
            <person name="Hosaka K."/>
        </authorList>
    </citation>
    <scope>NUCLEOTIDE SEQUENCE</scope>
    <source>
        <tissue evidence="2">Young leaves</tissue>
    </source>
</reference>
<dbReference type="AlphaFoldDB" id="A0AAF0UNX9"/>
<proteinExistence type="predicted"/>
<evidence type="ECO:0000313" key="2">
    <source>
        <dbReference type="EMBL" id="WMV49305.1"/>
    </source>
</evidence>
<dbReference type="InterPro" id="IPR002156">
    <property type="entry name" value="RNaseH_domain"/>
</dbReference>
<dbReference type="EMBL" id="CP133621">
    <property type="protein sequence ID" value="WMV49305.1"/>
    <property type="molecule type" value="Genomic_DNA"/>
</dbReference>
<gene>
    <name evidence="2" type="ORF">MTR67_042690</name>
</gene>
<dbReference type="CDD" id="cd06222">
    <property type="entry name" value="RNase_H_like"/>
    <property type="match status" value="1"/>
</dbReference>
<dbReference type="Pfam" id="PF13456">
    <property type="entry name" value="RVT_3"/>
    <property type="match status" value="1"/>
</dbReference>
<dbReference type="InterPro" id="IPR053151">
    <property type="entry name" value="RNase_H-like"/>
</dbReference>
<organism evidence="2 3">
    <name type="scientific">Solanum verrucosum</name>
    <dbReference type="NCBI Taxonomy" id="315347"/>
    <lineage>
        <taxon>Eukaryota</taxon>
        <taxon>Viridiplantae</taxon>
        <taxon>Streptophyta</taxon>
        <taxon>Embryophyta</taxon>
        <taxon>Tracheophyta</taxon>
        <taxon>Spermatophyta</taxon>
        <taxon>Magnoliopsida</taxon>
        <taxon>eudicotyledons</taxon>
        <taxon>Gunneridae</taxon>
        <taxon>Pentapetalae</taxon>
        <taxon>asterids</taxon>
        <taxon>lamiids</taxon>
        <taxon>Solanales</taxon>
        <taxon>Solanaceae</taxon>
        <taxon>Solanoideae</taxon>
        <taxon>Solaneae</taxon>
        <taxon>Solanum</taxon>
    </lineage>
</organism>
<dbReference type="InterPro" id="IPR012337">
    <property type="entry name" value="RNaseH-like_sf"/>
</dbReference>
<dbReference type="InterPro" id="IPR044730">
    <property type="entry name" value="RNase_H-like_dom_plant"/>
</dbReference>
<dbReference type="InterPro" id="IPR036397">
    <property type="entry name" value="RNaseH_sf"/>
</dbReference>
<accession>A0AAF0UNX9</accession>
<keyword evidence="3" id="KW-1185">Reference proteome</keyword>
<dbReference type="Proteomes" id="UP001234989">
    <property type="component" value="Chromosome 10"/>
</dbReference>
<dbReference type="GO" id="GO:0003676">
    <property type="term" value="F:nucleic acid binding"/>
    <property type="evidence" value="ECO:0007669"/>
    <property type="project" value="InterPro"/>
</dbReference>
<feature type="domain" description="RNase H type-1" evidence="1">
    <location>
        <begin position="3"/>
        <end position="86"/>
    </location>
</feature>
<name>A0AAF0UNX9_SOLVR</name>
<dbReference type="GO" id="GO:0004523">
    <property type="term" value="F:RNA-DNA hybrid ribonuclease activity"/>
    <property type="evidence" value="ECO:0007669"/>
    <property type="project" value="InterPro"/>
</dbReference>
<dbReference type="SUPFAM" id="SSF53098">
    <property type="entry name" value="Ribonuclease H-like"/>
    <property type="match status" value="1"/>
</dbReference>
<evidence type="ECO:0000313" key="3">
    <source>
        <dbReference type="Proteomes" id="UP001234989"/>
    </source>
</evidence>
<evidence type="ECO:0000259" key="1">
    <source>
        <dbReference type="Pfam" id="PF13456"/>
    </source>
</evidence>
<protein>
    <recommendedName>
        <fullName evidence="1">RNase H type-1 domain-containing protein</fullName>
    </recommendedName>
</protein>
<dbReference type="Gene3D" id="3.30.420.10">
    <property type="entry name" value="Ribonuclease H-like superfamily/Ribonuclease H"/>
    <property type="match status" value="1"/>
</dbReference>
<dbReference type="PANTHER" id="PTHR47723:SF19">
    <property type="entry name" value="POLYNUCLEOTIDYL TRANSFERASE, RIBONUCLEASE H-LIKE SUPERFAMILY PROTEIN"/>
    <property type="match status" value="1"/>
</dbReference>
<feature type="non-terminal residue" evidence="2">
    <location>
        <position position="1"/>
    </location>
</feature>
<dbReference type="PANTHER" id="PTHR47723">
    <property type="entry name" value="OS05G0353850 PROTEIN"/>
    <property type="match status" value="1"/>
</dbReference>